<dbReference type="OrthoDB" id="4476365at2"/>
<evidence type="ECO:0000313" key="2">
    <source>
        <dbReference type="Proteomes" id="UP000181917"/>
    </source>
</evidence>
<proteinExistence type="predicted"/>
<sequence length="148" mass="16089">MSPTNWDEVPDGARNGEWAEVPENGWGMLAAWAAGTENVCKLPADDTGREVRVTLETGGVTETRMEPFTVHDRQTIDESVEDYLRDAGVPAPPRGFVWLMRLPPGISSEEALSREINRGITAAAPGAVNPADIASIMLRIVDVLYGRD</sequence>
<dbReference type="Proteomes" id="UP000181917">
    <property type="component" value="Unassembled WGS sequence"/>
</dbReference>
<dbReference type="InterPro" id="IPR046000">
    <property type="entry name" value="DUF5956"/>
</dbReference>
<dbReference type="RefSeq" id="WP_074699066.1">
    <property type="nucleotide sequence ID" value="NZ_CP018863.1"/>
</dbReference>
<dbReference type="KEGG" id="acry:AC20117_14925"/>
<name>A0A1H0ZPB8_9MICC</name>
<dbReference type="Pfam" id="PF19381">
    <property type="entry name" value="DUF5956"/>
    <property type="match status" value="1"/>
</dbReference>
<gene>
    <name evidence="1" type="ORF">SAMN04489742_0473</name>
</gene>
<organism evidence="1 2">
    <name type="scientific">Crystallibacter crystallopoietes</name>
    <dbReference type="NCBI Taxonomy" id="37928"/>
    <lineage>
        <taxon>Bacteria</taxon>
        <taxon>Bacillati</taxon>
        <taxon>Actinomycetota</taxon>
        <taxon>Actinomycetes</taxon>
        <taxon>Micrococcales</taxon>
        <taxon>Micrococcaceae</taxon>
        <taxon>Crystallibacter</taxon>
    </lineage>
</organism>
<dbReference type="AlphaFoldDB" id="A0A1H0ZPB8"/>
<evidence type="ECO:0000313" key="1">
    <source>
        <dbReference type="EMBL" id="SDQ29011.1"/>
    </source>
</evidence>
<keyword evidence="2" id="KW-1185">Reference proteome</keyword>
<reference evidence="1 2" key="1">
    <citation type="submission" date="2016-10" db="EMBL/GenBank/DDBJ databases">
        <authorList>
            <person name="de Groot N.N."/>
        </authorList>
    </citation>
    <scope>NUCLEOTIDE SEQUENCE [LARGE SCALE GENOMIC DNA]</scope>
    <source>
        <strain evidence="1 2">DSM 20117</strain>
    </source>
</reference>
<accession>A0A1H0ZPB8</accession>
<protein>
    <submittedName>
        <fullName evidence="1">Uncharacterized protein</fullName>
    </submittedName>
</protein>
<dbReference type="EMBL" id="FNKH01000002">
    <property type="protein sequence ID" value="SDQ29011.1"/>
    <property type="molecule type" value="Genomic_DNA"/>
</dbReference>